<feature type="region of interest" description="Disordered" evidence="1">
    <location>
        <begin position="236"/>
        <end position="287"/>
    </location>
</feature>
<gene>
    <name evidence="2" type="ORF">Q8F55_004562</name>
</gene>
<evidence type="ECO:0000313" key="3">
    <source>
        <dbReference type="Proteomes" id="UP001565368"/>
    </source>
</evidence>
<comment type="caution">
    <text evidence="2">The sequence shown here is derived from an EMBL/GenBank/DDBJ whole genome shotgun (WGS) entry which is preliminary data.</text>
</comment>
<accession>A0ABR3Q741</accession>
<reference evidence="2 3" key="1">
    <citation type="submission" date="2023-08" db="EMBL/GenBank/DDBJ databases">
        <title>Annotated Genome Sequence of Vanrija albida AlHP1.</title>
        <authorList>
            <person name="Herzog R."/>
        </authorList>
    </citation>
    <scope>NUCLEOTIDE SEQUENCE [LARGE SCALE GENOMIC DNA]</scope>
    <source>
        <strain evidence="2 3">AlHP1</strain>
    </source>
</reference>
<protein>
    <submittedName>
        <fullName evidence="2">Uncharacterized protein</fullName>
    </submittedName>
</protein>
<dbReference type="EMBL" id="JBBXJM010000003">
    <property type="protein sequence ID" value="KAL1410549.1"/>
    <property type="molecule type" value="Genomic_DNA"/>
</dbReference>
<feature type="region of interest" description="Disordered" evidence="1">
    <location>
        <begin position="1"/>
        <end position="121"/>
    </location>
</feature>
<name>A0ABR3Q741_9TREE</name>
<organism evidence="2 3">
    <name type="scientific">Vanrija albida</name>
    <dbReference type="NCBI Taxonomy" id="181172"/>
    <lineage>
        <taxon>Eukaryota</taxon>
        <taxon>Fungi</taxon>
        <taxon>Dikarya</taxon>
        <taxon>Basidiomycota</taxon>
        <taxon>Agaricomycotina</taxon>
        <taxon>Tremellomycetes</taxon>
        <taxon>Trichosporonales</taxon>
        <taxon>Trichosporonaceae</taxon>
        <taxon>Vanrija</taxon>
    </lineage>
</organism>
<feature type="compositionally biased region" description="Polar residues" evidence="1">
    <location>
        <begin position="1"/>
        <end position="13"/>
    </location>
</feature>
<keyword evidence="3" id="KW-1185">Reference proteome</keyword>
<dbReference type="Proteomes" id="UP001565368">
    <property type="component" value="Unassembled WGS sequence"/>
</dbReference>
<evidence type="ECO:0000256" key="1">
    <source>
        <dbReference type="SAM" id="MobiDB-lite"/>
    </source>
</evidence>
<evidence type="ECO:0000313" key="2">
    <source>
        <dbReference type="EMBL" id="KAL1410549.1"/>
    </source>
</evidence>
<dbReference type="GeneID" id="95985605"/>
<feature type="compositionally biased region" description="Low complexity" evidence="1">
    <location>
        <begin position="109"/>
        <end position="121"/>
    </location>
</feature>
<proteinExistence type="predicted"/>
<sequence length="312" mass="33799">MADLPPNSNSVWSSPDGELEELDSQDGLSYLDSSDDGHWQQDASDDDIDGGDDDANSPLVFHSDAYDPVDDSVPYHDYQQPGSPGDHAPGSDDDSDVESAGMGGEVDPFHNNPFNNNPLHNNPYNNLFHDHLFHDDPHELQPHVPQPAPAFNPRVPAFHPIPPFQYLPPFDQPLAPLNLPAFRSPAINLPAINLSGFNPAFNPAGFNPPALNLADFDLPPPAFHMPPPAFYQPAPRFPSLFTRADNQSQGRAQGESARNVGNGSSPYRRYALSPDSDDEPDILSQPRSAGGRAIAAIQRTGDTCVVASFLCP</sequence>
<feature type="compositionally biased region" description="Acidic residues" evidence="1">
    <location>
        <begin position="43"/>
        <end position="55"/>
    </location>
</feature>
<dbReference type="RefSeq" id="XP_069210493.1">
    <property type="nucleotide sequence ID" value="XM_069353075.1"/>
</dbReference>